<comment type="subcellular location">
    <subcellularLocation>
        <location evidence="1">Cell outer membrane</location>
    </subcellularLocation>
</comment>
<keyword evidence="8" id="KW-0175">Coiled coil</keyword>
<evidence type="ECO:0000256" key="10">
    <source>
        <dbReference type="SAM" id="SignalP"/>
    </source>
</evidence>
<sequence>MTLSRHALALTALMLAPPAIIASARSAEAQSLQEALAMAYANNPTLQAARAQLRAVDENVPQALAGWRPTVQIQSSVGQTTSSAIGSTEPTNTTRTVSPWRSRDVVSNQASVTQPIYRGGRTTATTRRAENQVLAQRARLLATEQQVLQDTVNAYVAVIRDQEEVRLNINNEQVLTRQLQATNERFRVGEITRTDVAQAESRLAGSRASRADSEGRLQQSRATFARLVGQPPQRLVAPQPLRVPVADAREAGAVASQNNPNVVAALFDEAAARDLVDVNFASLLPQVSVTGSTFRNDNSTTDGVRQNGTQVTANLTVPLYQGGAEHAAVRQARQSAQQARQVVEDQRRAATQQATQAWETLTAARAQVDSVRAQIRAAEIALDGVQREAVVGSRTTLDVLNAEQELLNARVSLVRALANVITASHSLASSLGRLTARDLNLPVQIYDMESYYREVRNRWAGWGDYSAAGR</sequence>
<dbReference type="GO" id="GO:1990281">
    <property type="term" value="C:efflux pump complex"/>
    <property type="evidence" value="ECO:0007669"/>
    <property type="project" value="TreeGrafter"/>
</dbReference>
<dbReference type="GO" id="GO:0015562">
    <property type="term" value="F:efflux transmembrane transporter activity"/>
    <property type="evidence" value="ECO:0007669"/>
    <property type="project" value="InterPro"/>
</dbReference>
<evidence type="ECO:0000256" key="5">
    <source>
        <dbReference type="ARBA" id="ARBA00022692"/>
    </source>
</evidence>
<keyword evidence="10" id="KW-0732">Signal</keyword>
<evidence type="ECO:0000256" key="9">
    <source>
        <dbReference type="SAM" id="MobiDB-lite"/>
    </source>
</evidence>
<proteinExistence type="inferred from homology"/>
<comment type="caution">
    <text evidence="11">The sequence shown here is derived from an EMBL/GenBank/DDBJ whole genome shotgun (WGS) entry which is preliminary data.</text>
</comment>
<keyword evidence="12" id="KW-1185">Reference proteome</keyword>
<evidence type="ECO:0000256" key="8">
    <source>
        <dbReference type="SAM" id="Coils"/>
    </source>
</evidence>
<dbReference type="GO" id="GO:0009279">
    <property type="term" value="C:cell outer membrane"/>
    <property type="evidence" value="ECO:0007669"/>
    <property type="project" value="UniProtKB-SubCell"/>
</dbReference>
<evidence type="ECO:0000256" key="3">
    <source>
        <dbReference type="ARBA" id="ARBA00022448"/>
    </source>
</evidence>
<evidence type="ECO:0000256" key="2">
    <source>
        <dbReference type="ARBA" id="ARBA00007613"/>
    </source>
</evidence>
<dbReference type="InterPro" id="IPR051906">
    <property type="entry name" value="TolC-like"/>
</dbReference>
<dbReference type="GO" id="GO:0015288">
    <property type="term" value="F:porin activity"/>
    <property type="evidence" value="ECO:0007669"/>
    <property type="project" value="TreeGrafter"/>
</dbReference>
<evidence type="ECO:0000256" key="7">
    <source>
        <dbReference type="ARBA" id="ARBA00023237"/>
    </source>
</evidence>
<feature type="coiled-coil region" evidence="8">
    <location>
        <begin position="329"/>
        <end position="388"/>
    </location>
</feature>
<keyword evidence="7" id="KW-0998">Cell outer membrane</keyword>
<dbReference type="Pfam" id="PF02321">
    <property type="entry name" value="OEP"/>
    <property type="match status" value="2"/>
</dbReference>
<dbReference type="RefSeq" id="WP_164695881.1">
    <property type="nucleotide sequence ID" value="NZ_JAAIKB010000007.1"/>
</dbReference>
<dbReference type="SUPFAM" id="SSF56954">
    <property type="entry name" value="Outer membrane efflux proteins (OEP)"/>
    <property type="match status" value="1"/>
</dbReference>
<dbReference type="PANTHER" id="PTHR30026">
    <property type="entry name" value="OUTER MEMBRANE PROTEIN TOLC"/>
    <property type="match status" value="1"/>
</dbReference>
<dbReference type="InterPro" id="IPR010130">
    <property type="entry name" value="T1SS_OMP_TolC"/>
</dbReference>
<dbReference type="PANTHER" id="PTHR30026:SF22">
    <property type="entry name" value="OUTER MEMBRANE EFFLUX PROTEIN"/>
    <property type="match status" value="1"/>
</dbReference>
<reference evidence="11 12" key="2">
    <citation type="submission" date="2020-03" db="EMBL/GenBank/DDBJ databases">
        <title>Roseomonas stagni sp. nov., isolated from pond water in Japan.</title>
        <authorList>
            <person name="Furuhata K."/>
            <person name="Miyamoto H."/>
            <person name="Goto K."/>
        </authorList>
    </citation>
    <scope>NUCLEOTIDE SEQUENCE [LARGE SCALE GENOMIC DNA]</scope>
    <source>
        <strain evidence="11 12">PeD5</strain>
    </source>
</reference>
<keyword evidence="3" id="KW-0813">Transport</keyword>
<feature type="region of interest" description="Disordered" evidence="9">
    <location>
        <begin position="80"/>
        <end position="99"/>
    </location>
</feature>
<dbReference type="AlphaFoldDB" id="A0A6M1LPL2"/>
<gene>
    <name evidence="11" type="ORF">G3576_18305</name>
</gene>
<keyword evidence="4" id="KW-1134">Transmembrane beta strand</keyword>
<dbReference type="Proteomes" id="UP000475385">
    <property type="component" value="Unassembled WGS sequence"/>
</dbReference>
<evidence type="ECO:0000256" key="6">
    <source>
        <dbReference type="ARBA" id="ARBA00023136"/>
    </source>
</evidence>
<dbReference type="NCBIfam" id="TIGR01844">
    <property type="entry name" value="type_I_sec_TolC"/>
    <property type="match status" value="1"/>
</dbReference>
<evidence type="ECO:0000256" key="1">
    <source>
        <dbReference type="ARBA" id="ARBA00004442"/>
    </source>
</evidence>
<protein>
    <submittedName>
        <fullName evidence="11">TolC family outer membrane protein</fullName>
    </submittedName>
</protein>
<dbReference type="InterPro" id="IPR003423">
    <property type="entry name" value="OMP_efflux"/>
</dbReference>
<comment type="similarity">
    <text evidence="2">Belongs to the outer membrane factor (OMF) (TC 1.B.17) family.</text>
</comment>
<dbReference type="EMBL" id="JAAIKB010000007">
    <property type="protein sequence ID" value="NGM21982.1"/>
    <property type="molecule type" value="Genomic_DNA"/>
</dbReference>
<name>A0A6M1LPL2_9PROT</name>
<keyword evidence="6" id="KW-0472">Membrane</keyword>
<organism evidence="11 12">
    <name type="scientific">Falsiroseomonas algicola</name>
    <dbReference type="NCBI Taxonomy" id="2716930"/>
    <lineage>
        <taxon>Bacteria</taxon>
        <taxon>Pseudomonadati</taxon>
        <taxon>Pseudomonadota</taxon>
        <taxon>Alphaproteobacteria</taxon>
        <taxon>Acetobacterales</taxon>
        <taxon>Roseomonadaceae</taxon>
        <taxon>Falsiroseomonas</taxon>
    </lineage>
</organism>
<keyword evidence="5" id="KW-0812">Transmembrane</keyword>
<evidence type="ECO:0000256" key="4">
    <source>
        <dbReference type="ARBA" id="ARBA00022452"/>
    </source>
</evidence>
<evidence type="ECO:0000313" key="12">
    <source>
        <dbReference type="Proteomes" id="UP000475385"/>
    </source>
</evidence>
<accession>A0A6M1LPL2</accession>
<feature type="signal peptide" evidence="10">
    <location>
        <begin position="1"/>
        <end position="21"/>
    </location>
</feature>
<dbReference type="Gene3D" id="1.20.1600.10">
    <property type="entry name" value="Outer membrane efflux proteins (OEP)"/>
    <property type="match status" value="1"/>
</dbReference>
<evidence type="ECO:0000313" key="11">
    <source>
        <dbReference type="EMBL" id="NGM21982.1"/>
    </source>
</evidence>
<feature type="chain" id="PRO_5026679136" evidence="10">
    <location>
        <begin position="22"/>
        <end position="470"/>
    </location>
</feature>
<reference evidence="11 12" key="1">
    <citation type="submission" date="2020-02" db="EMBL/GenBank/DDBJ databases">
        <authorList>
            <person name="Kim H.M."/>
            <person name="Jeon C.O."/>
        </authorList>
    </citation>
    <scope>NUCLEOTIDE SEQUENCE [LARGE SCALE GENOMIC DNA]</scope>
    <source>
        <strain evidence="11 12">PeD5</strain>
    </source>
</reference>